<feature type="region of interest" description="Disordered" evidence="1">
    <location>
        <begin position="27"/>
        <end position="54"/>
    </location>
</feature>
<evidence type="ECO:0000313" key="2">
    <source>
        <dbReference type="EMBL" id="KAJ8410618.1"/>
    </source>
</evidence>
<evidence type="ECO:0000256" key="1">
    <source>
        <dbReference type="SAM" id="MobiDB-lite"/>
    </source>
</evidence>
<gene>
    <name evidence="2" type="ORF">AAFF_G00195220</name>
</gene>
<dbReference type="AlphaFoldDB" id="A0AAD7SXQ7"/>
<dbReference type="EMBL" id="JAINUG010000026">
    <property type="protein sequence ID" value="KAJ8410618.1"/>
    <property type="molecule type" value="Genomic_DNA"/>
</dbReference>
<dbReference type="PANTHER" id="PTHR47272">
    <property type="entry name" value="DDE_TNP_1_7 DOMAIN-CONTAINING PROTEIN"/>
    <property type="match status" value="1"/>
</dbReference>
<keyword evidence="3" id="KW-1185">Reference proteome</keyword>
<dbReference type="Proteomes" id="UP001221898">
    <property type="component" value="Unassembled WGS sequence"/>
</dbReference>
<protein>
    <submittedName>
        <fullName evidence="2">Uncharacterized protein</fullName>
    </submittedName>
</protein>
<proteinExistence type="predicted"/>
<comment type="caution">
    <text evidence="2">The sequence shown here is derived from an EMBL/GenBank/DDBJ whole genome shotgun (WGS) entry which is preliminary data.</text>
</comment>
<evidence type="ECO:0000313" key="3">
    <source>
        <dbReference type="Proteomes" id="UP001221898"/>
    </source>
</evidence>
<feature type="compositionally biased region" description="Acidic residues" evidence="1">
    <location>
        <begin position="33"/>
        <end position="43"/>
    </location>
</feature>
<name>A0AAD7SXQ7_9TELE</name>
<sequence>MPWHEPQRKLSNTKMLLGEELIAQAQSIQSEQIESDESSDEDYAPSHKRRRPLPDKHVRKYGAVHLPHMMNDTYTSRCRAEGCSGKMYIKCLKCNMYLCISKKKNCFMEFHK</sequence>
<organism evidence="2 3">
    <name type="scientific">Aldrovandia affinis</name>
    <dbReference type="NCBI Taxonomy" id="143900"/>
    <lineage>
        <taxon>Eukaryota</taxon>
        <taxon>Metazoa</taxon>
        <taxon>Chordata</taxon>
        <taxon>Craniata</taxon>
        <taxon>Vertebrata</taxon>
        <taxon>Euteleostomi</taxon>
        <taxon>Actinopterygii</taxon>
        <taxon>Neopterygii</taxon>
        <taxon>Teleostei</taxon>
        <taxon>Notacanthiformes</taxon>
        <taxon>Halosauridae</taxon>
        <taxon>Aldrovandia</taxon>
    </lineage>
</organism>
<accession>A0AAD7SXQ7</accession>
<reference evidence="2" key="1">
    <citation type="journal article" date="2023" name="Science">
        <title>Genome structures resolve the early diversification of teleost fishes.</title>
        <authorList>
            <person name="Parey E."/>
            <person name="Louis A."/>
            <person name="Montfort J."/>
            <person name="Bouchez O."/>
            <person name="Roques C."/>
            <person name="Iampietro C."/>
            <person name="Lluch J."/>
            <person name="Castinel A."/>
            <person name="Donnadieu C."/>
            <person name="Desvignes T."/>
            <person name="Floi Bucao C."/>
            <person name="Jouanno E."/>
            <person name="Wen M."/>
            <person name="Mejri S."/>
            <person name="Dirks R."/>
            <person name="Jansen H."/>
            <person name="Henkel C."/>
            <person name="Chen W.J."/>
            <person name="Zahm M."/>
            <person name="Cabau C."/>
            <person name="Klopp C."/>
            <person name="Thompson A.W."/>
            <person name="Robinson-Rechavi M."/>
            <person name="Braasch I."/>
            <person name="Lecointre G."/>
            <person name="Bobe J."/>
            <person name="Postlethwait J.H."/>
            <person name="Berthelot C."/>
            <person name="Roest Crollius H."/>
            <person name="Guiguen Y."/>
        </authorList>
    </citation>
    <scope>NUCLEOTIDE SEQUENCE</scope>
    <source>
        <strain evidence="2">NC1722</strain>
    </source>
</reference>